<comment type="similarity">
    <text evidence="5">Belongs to the NtaA/SnaA/DszA monooxygenase family.</text>
</comment>
<dbReference type="Pfam" id="PF00296">
    <property type="entry name" value="Bac_luciferase"/>
    <property type="match status" value="1"/>
</dbReference>
<reference evidence="8 9" key="1">
    <citation type="submission" date="2024-09" db="EMBL/GenBank/DDBJ databases">
        <authorList>
            <person name="Sun Q."/>
            <person name="Mori K."/>
        </authorList>
    </citation>
    <scope>NUCLEOTIDE SEQUENCE [LARGE SCALE GENOMIC DNA]</scope>
    <source>
        <strain evidence="8 9">JCM 10918</strain>
    </source>
</reference>
<comment type="caution">
    <text evidence="8">The sequence shown here is derived from an EMBL/GenBank/DDBJ whole genome shotgun (WGS) entry which is preliminary data.</text>
</comment>
<dbReference type="SUPFAM" id="SSF51679">
    <property type="entry name" value="Bacterial luciferase-like"/>
    <property type="match status" value="1"/>
</dbReference>
<keyword evidence="1" id="KW-0285">Flavoprotein</keyword>
<dbReference type="GO" id="GO:0016491">
    <property type="term" value="F:oxidoreductase activity"/>
    <property type="evidence" value="ECO:0007669"/>
    <property type="project" value="UniProtKB-KW"/>
</dbReference>
<proteinExistence type="inferred from homology"/>
<keyword evidence="4" id="KW-0503">Monooxygenase</keyword>
<organism evidence="8 9">
    <name type="scientific">Streptomyces thermocoprophilus</name>
    <dbReference type="NCBI Taxonomy" id="78356"/>
    <lineage>
        <taxon>Bacteria</taxon>
        <taxon>Bacillati</taxon>
        <taxon>Actinomycetota</taxon>
        <taxon>Actinomycetes</taxon>
        <taxon>Kitasatosporales</taxon>
        <taxon>Streptomycetaceae</taxon>
        <taxon>Streptomyces</taxon>
    </lineage>
</organism>
<dbReference type="InterPro" id="IPR011251">
    <property type="entry name" value="Luciferase-like_dom"/>
</dbReference>
<evidence type="ECO:0000256" key="4">
    <source>
        <dbReference type="ARBA" id="ARBA00023033"/>
    </source>
</evidence>
<name>A0ABV5VAW5_9ACTN</name>
<keyword evidence="9" id="KW-1185">Reference proteome</keyword>
<dbReference type="Proteomes" id="UP001589703">
    <property type="component" value="Unassembled WGS sequence"/>
</dbReference>
<dbReference type="PANTHER" id="PTHR30011">
    <property type="entry name" value="ALKANESULFONATE MONOOXYGENASE-RELATED"/>
    <property type="match status" value="1"/>
</dbReference>
<feature type="domain" description="Luciferase-like" evidence="7">
    <location>
        <begin position="28"/>
        <end position="384"/>
    </location>
</feature>
<dbReference type="InterPro" id="IPR016215">
    <property type="entry name" value="NTA_MOA"/>
</dbReference>
<feature type="region of interest" description="Disordered" evidence="6">
    <location>
        <begin position="437"/>
        <end position="462"/>
    </location>
</feature>
<evidence type="ECO:0000256" key="1">
    <source>
        <dbReference type="ARBA" id="ARBA00022630"/>
    </source>
</evidence>
<evidence type="ECO:0000313" key="9">
    <source>
        <dbReference type="Proteomes" id="UP001589703"/>
    </source>
</evidence>
<keyword evidence="2" id="KW-0288">FMN</keyword>
<keyword evidence="3 8" id="KW-0560">Oxidoreductase</keyword>
<dbReference type="PANTHER" id="PTHR30011:SF16">
    <property type="entry name" value="C2H2 FINGER DOMAIN TRANSCRIPTION FACTOR (EUROFUNG)-RELATED"/>
    <property type="match status" value="1"/>
</dbReference>
<dbReference type="Gene3D" id="3.20.20.30">
    <property type="entry name" value="Luciferase-like domain"/>
    <property type="match status" value="1"/>
</dbReference>
<evidence type="ECO:0000256" key="2">
    <source>
        <dbReference type="ARBA" id="ARBA00022643"/>
    </source>
</evidence>
<evidence type="ECO:0000256" key="6">
    <source>
        <dbReference type="SAM" id="MobiDB-lite"/>
    </source>
</evidence>
<evidence type="ECO:0000256" key="5">
    <source>
        <dbReference type="ARBA" id="ARBA00033748"/>
    </source>
</evidence>
<dbReference type="EMBL" id="JBHMAR010000005">
    <property type="protein sequence ID" value="MFB9734960.1"/>
    <property type="molecule type" value="Genomic_DNA"/>
</dbReference>
<dbReference type="CDD" id="cd01095">
    <property type="entry name" value="Nitrilotriacetate_monoxgenase"/>
    <property type="match status" value="1"/>
</dbReference>
<dbReference type="PIRSF" id="PIRSF000337">
    <property type="entry name" value="NTA_MOA"/>
    <property type="match status" value="1"/>
</dbReference>
<accession>A0ABV5VAW5</accession>
<protein>
    <submittedName>
        <fullName evidence="8">LLM class flavin-dependent oxidoreductase</fullName>
        <ecNumber evidence="8">1.-.-.-</ecNumber>
    </submittedName>
</protein>
<dbReference type="InterPro" id="IPR036661">
    <property type="entry name" value="Luciferase-like_sf"/>
</dbReference>
<dbReference type="RefSeq" id="WP_247462871.1">
    <property type="nucleotide sequence ID" value="NZ_JBHMAR010000005.1"/>
</dbReference>
<evidence type="ECO:0000256" key="3">
    <source>
        <dbReference type="ARBA" id="ARBA00023002"/>
    </source>
</evidence>
<dbReference type="EC" id="1.-.-.-" evidence="8"/>
<evidence type="ECO:0000259" key="7">
    <source>
        <dbReference type="Pfam" id="PF00296"/>
    </source>
</evidence>
<dbReference type="NCBIfam" id="TIGR03860">
    <property type="entry name" value="FMN_nitrolo"/>
    <property type="match status" value="1"/>
</dbReference>
<gene>
    <name evidence="8" type="ORF">ACFFRO_07420</name>
</gene>
<dbReference type="InterPro" id="IPR051260">
    <property type="entry name" value="Diverse_substr_monoxygenases"/>
</dbReference>
<sequence>MTTRTLHLNAFLMSTGHHEASWRLPESDPHAHVDLAHYVRLARIAERGTFDSLFLADGPQLWNSVGQRPSGVLEPLTLLTALATATEHIGLIATASTSYNSPYNLARRFASLDVVSGGRAGWNIVTTAGREAARNFGRDEEPAHAERYARAAEFVEVSKKLWDSWEDDTVVADKEAGVWGDDGKIHPPRHEGTYFKVAGALNVPRTPQGYPLLVQAGSSEDGKAFAARYAEAVFTAQQTLEDAQAFYADLKARTAAAGRNPDHIKVLPGIVPILGSTEAEARAAEQVLEDHIVHRHAVTRLESLLQLPPGTLELDAGLPADLPPEDAVEGAKSRYTLVVELARRERLTVRQLIGRLGGGRGHFTLAGTPEQVADTIETWFTRGAADGFNIMPAVLPSGLDAFVDQVVPILRARGLFRTEYGPRQTLRSRYGLPRPANQYTVAGASSGGTENSPAGRPAAALV</sequence>
<evidence type="ECO:0000313" key="8">
    <source>
        <dbReference type="EMBL" id="MFB9734960.1"/>
    </source>
</evidence>